<keyword evidence="3" id="KW-1185">Reference proteome</keyword>
<organism evidence="2 3">
    <name type="scientific">Extremus antarcticus</name>
    <dbReference type="NCBI Taxonomy" id="702011"/>
    <lineage>
        <taxon>Eukaryota</taxon>
        <taxon>Fungi</taxon>
        <taxon>Dikarya</taxon>
        <taxon>Ascomycota</taxon>
        <taxon>Pezizomycotina</taxon>
        <taxon>Dothideomycetes</taxon>
        <taxon>Dothideomycetidae</taxon>
        <taxon>Mycosphaerellales</taxon>
        <taxon>Extremaceae</taxon>
        <taxon>Extremus</taxon>
    </lineage>
</organism>
<dbReference type="EMBL" id="JAWDJX010000021">
    <property type="protein sequence ID" value="KAK3052355.1"/>
    <property type="molecule type" value="Genomic_DNA"/>
</dbReference>
<dbReference type="AlphaFoldDB" id="A0AAJ0G8I9"/>
<feature type="region of interest" description="Disordered" evidence="1">
    <location>
        <begin position="343"/>
        <end position="381"/>
    </location>
</feature>
<dbReference type="GO" id="GO:0061186">
    <property type="term" value="P:negative regulation of silent mating-type cassette heterochromatin formation"/>
    <property type="evidence" value="ECO:0007669"/>
    <property type="project" value="TreeGrafter"/>
</dbReference>
<dbReference type="GO" id="GO:0061188">
    <property type="term" value="P:negative regulation of rDNA heterochromatin formation"/>
    <property type="evidence" value="ECO:0007669"/>
    <property type="project" value="TreeGrafter"/>
</dbReference>
<feature type="region of interest" description="Disordered" evidence="1">
    <location>
        <begin position="15"/>
        <end position="322"/>
    </location>
</feature>
<evidence type="ECO:0000313" key="2">
    <source>
        <dbReference type="EMBL" id="KAK3052355.1"/>
    </source>
</evidence>
<gene>
    <name evidence="2" type="primary">CTI6_1</name>
    <name evidence="2" type="ORF">LTR09_006565</name>
</gene>
<sequence length="407" mass="44404">MARYHESTIRAAAYRAEHRQRYSLYQPVNGKTRRKSSVSKHGDKAQAERELTASRASADPGPGRRRGTMRSKEHDEEEEAIQKAIEESRREVESGRRNGKRARDDSEDSKHGIKRQRRTSELPPSNRRKATVHEDSDDEPMSRSKKAKAEAAQSVRQAELREKETERERARNEAASRRQDRAGRRRVDEETGEETPKASNSAKTSPPPSSQPGSPHANGSPEKVSHKKGAGKKTKKLGNNQYTNKTKESAASSPHGRKRNGAGISSGEENNTNGDSQHMTNGASKASPDHTSVPKPKLGRGKKALNGNGGKHEDPAELTLPNMKRRMDAMAAFISRAQLEIAGGDRRPSGGSGDASLAGGAVQPPTSHADDGGGGVGKQFEELSAMEMADVVSRSINSWHQRFAHLV</sequence>
<proteinExistence type="predicted"/>
<dbReference type="PANTHER" id="PTHR47793">
    <property type="entry name" value="HISTONE DEACETYLASE COMPLEX SUBUNIT CTI6"/>
    <property type="match status" value="1"/>
</dbReference>
<evidence type="ECO:0000256" key="1">
    <source>
        <dbReference type="SAM" id="MobiDB-lite"/>
    </source>
</evidence>
<feature type="compositionally biased region" description="Polar residues" evidence="1">
    <location>
        <begin position="239"/>
        <end position="252"/>
    </location>
</feature>
<protein>
    <submittedName>
        <fullName evidence="2">Histone deacetylase complex subunit</fullName>
    </submittedName>
</protein>
<feature type="compositionally biased region" description="Basic residues" evidence="1">
    <location>
        <begin position="225"/>
        <end position="236"/>
    </location>
</feature>
<dbReference type="InterPro" id="IPR053051">
    <property type="entry name" value="HDAC_complex_subunit"/>
</dbReference>
<dbReference type="Proteomes" id="UP001271007">
    <property type="component" value="Unassembled WGS sequence"/>
</dbReference>
<reference evidence="2" key="1">
    <citation type="submission" date="2023-04" db="EMBL/GenBank/DDBJ databases">
        <title>Black Yeasts Isolated from many extreme environments.</title>
        <authorList>
            <person name="Coleine C."/>
            <person name="Stajich J.E."/>
            <person name="Selbmann L."/>
        </authorList>
    </citation>
    <scope>NUCLEOTIDE SEQUENCE</scope>
    <source>
        <strain evidence="2">CCFEE 5312</strain>
    </source>
</reference>
<evidence type="ECO:0000313" key="3">
    <source>
        <dbReference type="Proteomes" id="UP001271007"/>
    </source>
</evidence>
<name>A0AAJ0G8I9_9PEZI</name>
<dbReference type="GO" id="GO:0033698">
    <property type="term" value="C:Rpd3L complex"/>
    <property type="evidence" value="ECO:0007669"/>
    <property type="project" value="TreeGrafter"/>
</dbReference>
<feature type="compositionally biased region" description="Basic and acidic residues" evidence="1">
    <location>
        <begin position="158"/>
        <end position="189"/>
    </location>
</feature>
<dbReference type="PROSITE" id="PS50330">
    <property type="entry name" value="UIM"/>
    <property type="match status" value="1"/>
</dbReference>
<dbReference type="InterPro" id="IPR003903">
    <property type="entry name" value="UIM_dom"/>
</dbReference>
<feature type="compositionally biased region" description="Polar residues" evidence="1">
    <location>
        <begin position="267"/>
        <end position="284"/>
    </location>
</feature>
<dbReference type="GO" id="GO:0070210">
    <property type="term" value="C:Rpd3L-Expanded complex"/>
    <property type="evidence" value="ECO:0007669"/>
    <property type="project" value="TreeGrafter"/>
</dbReference>
<dbReference type="PANTHER" id="PTHR47793:SF1">
    <property type="entry name" value="HISTONE DEACETYLASE COMPLEX SUBUNIT CTI6"/>
    <property type="match status" value="1"/>
</dbReference>
<feature type="compositionally biased region" description="Basic and acidic residues" evidence="1">
    <location>
        <begin position="40"/>
        <end position="52"/>
    </location>
</feature>
<comment type="caution">
    <text evidence="2">The sequence shown here is derived from an EMBL/GenBank/DDBJ whole genome shotgun (WGS) entry which is preliminary data.</text>
</comment>
<accession>A0AAJ0G8I9</accession>
<feature type="compositionally biased region" description="Basic and acidic residues" evidence="1">
    <location>
        <begin position="70"/>
        <end position="111"/>
    </location>
</feature>